<evidence type="ECO:0000313" key="4">
    <source>
        <dbReference type="Proteomes" id="UP000265515"/>
    </source>
</evidence>
<proteinExistence type="predicted"/>
<dbReference type="GO" id="GO:0006508">
    <property type="term" value="P:proteolysis"/>
    <property type="evidence" value="ECO:0007669"/>
    <property type="project" value="InterPro"/>
</dbReference>
<dbReference type="SUPFAM" id="SSF50494">
    <property type="entry name" value="Trypsin-like serine proteases"/>
    <property type="match status" value="1"/>
</dbReference>
<dbReference type="InterPro" id="IPR009003">
    <property type="entry name" value="Peptidase_S1_PA"/>
</dbReference>
<dbReference type="AlphaFoldDB" id="A0A388JLY9"/>
<evidence type="ECO:0000259" key="2">
    <source>
        <dbReference type="PROSITE" id="PS50240"/>
    </source>
</evidence>
<protein>
    <recommendedName>
        <fullName evidence="2">Peptidase S1 domain-containing protein</fullName>
    </recommendedName>
</protein>
<gene>
    <name evidence="3" type="ORF">CBR_g225</name>
</gene>
<evidence type="ECO:0000313" key="3">
    <source>
        <dbReference type="EMBL" id="GBG58824.1"/>
    </source>
</evidence>
<accession>A0A388JLY9</accession>
<dbReference type="CDD" id="cd00190">
    <property type="entry name" value="Tryp_SPc"/>
    <property type="match status" value="1"/>
</dbReference>
<dbReference type="PROSITE" id="PS00135">
    <property type="entry name" value="TRYPSIN_SER"/>
    <property type="match status" value="1"/>
</dbReference>
<dbReference type="InterPro" id="IPR050430">
    <property type="entry name" value="Peptidase_S1"/>
</dbReference>
<dbReference type="Gramene" id="GBG58824">
    <property type="protein sequence ID" value="GBG58824"/>
    <property type="gene ID" value="CBR_g225"/>
</dbReference>
<evidence type="ECO:0000256" key="1">
    <source>
        <dbReference type="ARBA" id="ARBA00023157"/>
    </source>
</evidence>
<dbReference type="InterPro" id="IPR001254">
    <property type="entry name" value="Trypsin_dom"/>
</dbReference>
<comment type="caution">
    <text evidence="3">The sequence shown here is derived from an EMBL/GenBank/DDBJ whole genome shotgun (WGS) entry which is preliminary data.</text>
</comment>
<keyword evidence="4" id="KW-1185">Reference proteome</keyword>
<dbReference type="InterPro" id="IPR043504">
    <property type="entry name" value="Peptidase_S1_PA_chymotrypsin"/>
</dbReference>
<dbReference type="SMART" id="SM00020">
    <property type="entry name" value="Tryp_SPc"/>
    <property type="match status" value="1"/>
</dbReference>
<dbReference type="Pfam" id="PF00089">
    <property type="entry name" value="Trypsin"/>
    <property type="match status" value="1"/>
</dbReference>
<dbReference type="STRING" id="69332.A0A388JLY9"/>
<dbReference type="PROSITE" id="PS50240">
    <property type="entry name" value="TRYPSIN_DOM"/>
    <property type="match status" value="1"/>
</dbReference>
<dbReference type="PANTHER" id="PTHR24276:SF98">
    <property type="entry name" value="FI18310P1-RELATED"/>
    <property type="match status" value="1"/>
</dbReference>
<reference evidence="3 4" key="1">
    <citation type="journal article" date="2018" name="Cell">
        <title>The Chara Genome: Secondary Complexity and Implications for Plant Terrestrialization.</title>
        <authorList>
            <person name="Nishiyama T."/>
            <person name="Sakayama H."/>
            <person name="Vries J.D."/>
            <person name="Buschmann H."/>
            <person name="Saint-Marcoux D."/>
            <person name="Ullrich K.K."/>
            <person name="Haas F.B."/>
            <person name="Vanderstraeten L."/>
            <person name="Becker D."/>
            <person name="Lang D."/>
            <person name="Vosolsobe S."/>
            <person name="Rombauts S."/>
            <person name="Wilhelmsson P.K.I."/>
            <person name="Janitza P."/>
            <person name="Kern R."/>
            <person name="Heyl A."/>
            <person name="Rumpler F."/>
            <person name="Villalobos L.I.A.C."/>
            <person name="Clay J.M."/>
            <person name="Skokan R."/>
            <person name="Toyoda A."/>
            <person name="Suzuki Y."/>
            <person name="Kagoshima H."/>
            <person name="Schijlen E."/>
            <person name="Tajeshwar N."/>
            <person name="Catarino B."/>
            <person name="Hetherington A.J."/>
            <person name="Saltykova A."/>
            <person name="Bonnot C."/>
            <person name="Breuninger H."/>
            <person name="Symeonidi A."/>
            <person name="Radhakrishnan G.V."/>
            <person name="Van Nieuwerburgh F."/>
            <person name="Deforce D."/>
            <person name="Chang C."/>
            <person name="Karol K.G."/>
            <person name="Hedrich R."/>
            <person name="Ulvskov P."/>
            <person name="Glockner G."/>
            <person name="Delwiche C.F."/>
            <person name="Petrasek J."/>
            <person name="Van de Peer Y."/>
            <person name="Friml J."/>
            <person name="Beilby M."/>
            <person name="Dolan L."/>
            <person name="Kohara Y."/>
            <person name="Sugano S."/>
            <person name="Fujiyama A."/>
            <person name="Delaux P.-M."/>
            <person name="Quint M."/>
            <person name="TheiBen G."/>
            <person name="Hagemann M."/>
            <person name="Harholt J."/>
            <person name="Dunand C."/>
            <person name="Zachgo S."/>
            <person name="Langdale J."/>
            <person name="Maumus F."/>
            <person name="Straeten D.V.D."/>
            <person name="Gould S.B."/>
            <person name="Rensing S.A."/>
        </authorList>
    </citation>
    <scope>NUCLEOTIDE SEQUENCE [LARGE SCALE GENOMIC DNA]</scope>
    <source>
        <strain evidence="3 4">S276</strain>
    </source>
</reference>
<dbReference type="GO" id="GO:0004252">
    <property type="term" value="F:serine-type endopeptidase activity"/>
    <property type="evidence" value="ECO:0007669"/>
    <property type="project" value="InterPro"/>
</dbReference>
<dbReference type="InterPro" id="IPR033116">
    <property type="entry name" value="TRYPSIN_SER"/>
</dbReference>
<dbReference type="OrthoDB" id="5918597at2759"/>
<dbReference type="Proteomes" id="UP000265515">
    <property type="component" value="Unassembled WGS sequence"/>
</dbReference>
<feature type="domain" description="Peptidase S1" evidence="2">
    <location>
        <begin position="1"/>
        <end position="201"/>
    </location>
</feature>
<organism evidence="3 4">
    <name type="scientific">Chara braunii</name>
    <name type="common">Braun's stonewort</name>
    <dbReference type="NCBI Taxonomy" id="69332"/>
    <lineage>
        <taxon>Eukaryota</taxon>
        <taxon>Viridiplantae</taxon>
        <taxon>Streptophyta</taxon>
        <taxon>Charophyceae</taxon>
        <taxon>Charales</taxon>
        <taxon>Characeae</taxon>
        <taxon>Chara</taxon>
    </lineage>
</organism>
<dbReference type="PANTHER" id="PTHR24276">
    <property type="entry name" value="POLYSERASE-RELATED"/>
    <property type="match status" value="1"/>
</dbReference>
<name>A0A388JLY9_CHABU</name>
<keyword evidence="1" id="KW-1015">Disulfide bond</keyword>
<sequence>MNRTELRTVRVLEVWIPRDYVYLDTQTPGGRIFRLSSDLAIAKLAEPLAFSDNVAAIPLSGDESHLRHGSDLTASGWGSILGSGDLAPGHLPQQLQFVTLDHLSDVCDRMYNNDQYTLLGNSSTWYSRREMLCAGCEMGGSGTCNGDSGGPLNIRSSGGCPVQVGVTSFGNHERDVCDLTTFPSVFARVSHLLPWIEHVVGQPVRSTVVPQPTTHCENCLGNDNPAGRECEQAQEYGMHKCVVQSLLASSFILTKPRCNKEGKHRLMAYINFHRGFQNAPEVVKNRMKQGFVFFLRSDQGPGNGILRIPSSYFCHGDRMTCPQSEELINTPLTNPQLLPASGNGYGVAHPAKVRFNKDKGGWLHWSPGCSPQHTYAALYVLVSKESGHPVYLQISLPVGRVPPP</sequence>
<dbReference type="Gene3D" id="2.40.10.10">
    <property type="entry name" value="Trypsin-like serine proteases"/>
    <property type="match status" value="1"/>
</dbReference>
<dbReference type="EMBL" id="BFEA01000001">
    <property type="protein sequence ID" value="GBG58824.1"/>
    <property type="molecule type" value="Genomic_DNA"/>
</dbReference>